<dbReference type="GO" id="GO:0005987">
    <property type="term" value="P:sucrose catabolic process"/>
    <property type="evidence" value="ECO:0007669"/>
    <property type="project" value="TreeGrafter"/>
</dbReference>
<keyword evidence="4" id="KW-1185">Reference proteome</keyword>
<dbReference type="GO" id="GO:0004556">
    <property type="term" value="F:alpha-amylase activity"/>
    <property type="evidence" value="ECO:0007669"/>
    <property type="project" value="TreeGrafter"/>
</dbReference>
<reference evidence="3 4" key="1">
    <citation type="submission" date="2015-01" db="EMBL/GenBank/DDBJ databases">
        <title>The Genome Sequence of Exophiala oligosperma CBS72588.</title>
        <authorList>
            <consortium name="The Broad Institute Genomics Platform"/>
            <person name="Cuomo C."/>
            <person name="de Hoog S."/>
            <person name="Gorbushina A."/>
            <person name="Stielow B."/>
            <person name="Teixiera M."/>
            <person name="Abouelleil A."/>
            <person name="Chapman S.B."/>
            <person name="Priest M."/>
            <person name="Young S.K."/>
            <person name="Wortman J."/>
            <person name="Nusbaum C."/>
            <person name="Birren B."/>
        </authorList>
    </citation>
    <scope>NUCLEOTIDE SEQUENCE [LARGE SCALE GENOMIC DNA]</scope>
    <source>
        <strain evidence="3 4">CBS 72588</strain>
    </source>
</reference>
<dbReference type="GeneID" id="27363738"/>
<dbReference type="Proteomes" id="UP000053342">
    <property type="component" value="Unassembled WGS sequence"/>
</dbReference>
<dbReference type="STRING" id="215243.A0A0D2A6W1"/>
<dbReference type="GO" id="GO:0004575">
    <property type="term" value="F:sucrose alpha-glucosidase activity"/>
    <property type="evidence" value="ECO:0007669"/>
    <property type="project" value="TreeGrafter"/>
</dbReference>
<evidence type="ECO:0000313" key="4">
    <source>
        <dbReference type="Proteomes" id="UP000053342"/>
    </source>
</evidence>
<name>A0A0D2A6W1_9EURO</name>
<dbReference type="GO" id="GO:0000025">
    <property type="term" value="P:maltose catabolic process"/>
    <property type="evidence" value="ECO:0007669"/>
    <property type="project" value="TreeGrafter"/>
</dbReference>
<dbReference type="OrthoDB" id="1740265at2759"/>
<dbReference type="SUPFAM" id="SSF51011">
    <property type="entry name" value="Glycosyl hydrolase domain"/>
    <property type="match status" value="1"/>
</dbReference>
<dbReference type="AlphaFoldDB" id="A0A0D2A6W1"/>
<evidence type="ECO:0000313" key="3">
    <source>
        <dbReference type="EMBL" id="KIW36031.1"/>
    </source>
</evidence>
<accession>A0A0D2A6W1</accession>
<comment type="similarity">
    <text evidence="1">Belongs to the glycosyl hydrolase 13 family.</text>
</comment>
<evidence type="ECO:0000259" key="2">
    <source>
        <dbReference type="Pfam" id="PF00128"/>
    </source>
</evidence>
<protein>
    <recommendedName>
        <fullName evidence="2">Glycosyl hydrolase family 13 catalytic domain-containing protein</fullName>
    </recommendedName>
</protein>
<dbReference type="SUPFAM" id="SSF51445">
    <property type="entry name" value="(Trans)glycosidases"/>
    <property type="match status" value="2"/>
</dbReference>
<evidence type="ECO:0000256" key="1">
    <source>
        <dbReference type="ARBA" id="ARBA00008061"/>
    </source>
</evidence>
<sequence>MAILQRVEKWWKHAIVYQIYPASFCDANGDGIDAPDESSVLSYVSARAKQVDAVFHLDAVEVGWGTTHKFETTVKNYTLPKFKEAIGRAQQLLHGTDAWTTVFLENHDLARSVSWLTNDEPEYRVYGSKMLALLQSCLSGTQYIYQGQEIGAINAPKHTYPFENYEDISSRLFMKMIQDRYGPNNKEEIDKAFTALQHLARDHARIPMAWNGHARYGGFSEEAEKAGFDIREPWMKPHPLASDINVAIQLEDSDSVLSFWRQMLQLRKQHKDLLVYGDYQCLDVDDPDIYTFVKETQDKSSQALIVLNFTTQEKPWMAPNVRDWECGGGVGGFVPIMTTYGGESCADKLAPFEGRLYLSIPK</sequence>
<dbReference type="InterPro" id="IPR013780">
    <property type="entry name" value="Glyco_hydro_b"/>
</dbReference>
<organism evidence="3 4">
    <name type="scientific">Exophiala oligosperma</name>
    <dbReference type="NCBI Taxonomy" id="215243"/>
    <lineage>
        <taxon>Eukaryota</taxon>
        <taxon>Fungi</taxon>
        <taxon>Dikarya</taxon>
        <taxon>Ascomycota</taxon>
        <taxon>Pezizomycotina</taxon>
        <taxon>Eurotiomycetes</taxon>
        <taxon>Chaetothyriomycetidae</taxon>
        <taxon>Chaetothyriales</taxon>
        <taxon>Herpotrichiellaceae</taxon>
        <taxon>Exophiala</taxon>
    </lineage>
</organism>
<dbReference type="Gene3D" id="3.20.20.80">
    <property type="entry name" value="Glycosidases"/>
    <property type="match status" value="2"/>
</dbReference>
<dbReference type="EMBL" id="KN847380">
    <property type="protein sequence ID" value="KIW36031.1"/>
    <property type="molecule type" value="Genomic_DNA"/>
</dbReference>
<feature type="domain" description="Glycosyl hydrolase family 13 catalytic" evidence="2">
    <location>
        <begin position="37"/>
        <end position="277"/>
    </location>
</feature>
<dbReference type="VEuPathDB" id="FungiDB:PV06_11664"/>
<proteinExistence type="inferred from homology"/>
<dbReference type="PANTHER" id="PTHR10357">
    <property type="entry name" value="ALPHA-AMYLASE FAMILY MEMBER"/>
    <property type="match status" value="1"/>
</dbReference>
<dbReference type="HOGENOM" id="CLU_006462_5_0_1"/>
<dbReference type="Gene3D" id="2.60.40.1180">
    <property type="entry name" value="Golgi alpha-mannosidase II"/>
    <property type="match status" value="1"/>
</dbReference>
<dbReference type="PANTHER" id="PTHR10357:SF179">
    <property type="entry name" value="NEUTRAL AND BASIC AMINO ACID TRANSPORT PROTEIN RBAT"/>
    <property type="match status" value="1"/>
</dbReference>
<dbReference type="Pfam" id="PF00128">
    <property type="entry name" value="Alpha-amylase"/>
    <property type="match status" value="1"/>
</dbReference>
<dbReference type="InterPro" id="IPR006047">
    <property type="entry name" value="GH13_cat_dom"/>
</dbReference>
<gene>
    <name evidence="3" type="ORF">PV06_11664</name>
</gene>
<dbReference type="GO" id="GO:0004574">
    <property type="term" value="F:oligo-1,6-glucosidase activity"/>
    <property type="evidence" value="ECO:0007669"/>
    <property type="project" value="TreeGrafter"/>
</dbReference>
<dbReference type="GO" id="GO:0033934">
    <property type="term" value="F:glucan 1,4-alpha-maltotriohydrolase activity"/>
    <property type="evidence" value="ECO:0007669"/>
    <property type="project" value="TreeGrafter"/>
</dbReference>
<dbReference type="RefSeq" id="XP_016256247.1">
    <property type="nucleotide sequence ID" value="XM_016413374.1"/>
</dbReference>
<dbReference type="InterPro" id="IPR017853">
    <property type="entry name" value="GH"/>
</dbReference>